<accession>A0A3D9IFB8</accession>
<dbReference type="RefSeq" id="WP_115993176.1">
    <property type="nucleotide sequence ID" value="NZ_QRDY01000006.1"/>
</dbReference>
<reference evidence="2 3" key="1">
    <citation type="submission" date="2018-07" db="EMBL/GenBank/DDBJ databases">
        <title>Genomic Encyclopedia of Type Strains, Phase III (KMG-III): the genomes of soil and plant-associated and newly described type strains.</title>
        <authorList>
            <person name="Whitman W."/>
        </authorList>
    </citation>
    <scope>NUCLEOTIDE SEQUENCE [LARGE SCALE GENOMIC DNA]</scope>
    <source>
        <strain evidence="2 3">CECT 8236</strain>
    </source>
</reference>
<feature type="transmembrane region" description="Helical" evidence="1">
    <location>
        <begin position="136"/>
        <end position="152"/>
    </location>
</feature>
<evidence type="ECO:0000313" key="2">
    <source>
        <dbReference type="EMBL" id="RED60474.1"/>
    </source>
</evidence>
<dbReference type="Proteomes" id="UP000256869">
    <property type="component" value="Unassembled WGS sequence"/>
</dbReference>
<evidence type="ECO:0000313" key="3">
    <source>
        <dbReference type="Proteomes" id="UP000256869"/>
    </source>
</evidence>
<gene>
    <name evidence="2" type="ORF">DFP95_106266</name>
</gene>
<feature type="transmembrane region" description="Helical" evidence="1">
    <location>
        <begin position="108"/>
        <end position="129"/>
    </location>
</feature>
<feature type="transmembrane region" description="Helical" evidence="1">
    <location>
        <begin position="172"/>
        <end position="190"/>
    </location>
</feature>
<evidence type="ECO:0000256" key="1">
    <source>
        <dbReference type="SAM" id="Phobius"/>
    </source>
</evidence>
<dbReference type="OrthoDB" id="2678197at2"/>
<comment type="caution">
    <text evidence="2">The sequence shown here is derived from an EMBL/GenBank/DDBJ whole genome shotgun (WGS) entry which is preliminary data.</text>
</comment>
<name>A0A3D9IFB8_9BACL</name>
<protein>
    <submittedName>
        <fullName evidence="2">Uncharacterized protein</fullName>
    </submittedName>
</protein>
<feature type="transmembrane region" description="Helical" evidence="1">
    <location>
        <begin position="56"/>
        <end position="75"/>
    </location>
</feature>
<sequence length="209" mass="23415">MPPVFGAVFLWLSATILWWSGWREEATEDIPHWAVGVFLSGWPLALLVNVRLTPSFSINGAWIWMLLGITIMAWRIPSVRRWTSVSGGILVGSAYILIYRLAYYPSGFSHFLAPWGAAMLVGWLSALLLRNVSEQVLAVSCGLYFSALLTALTHGSTEPDALVRASEWMQGWWIAVLFARLWSVTVRNVSDQTKRWSFKLGGKRGGQRS</sequence>
<proteinExistence type="predicted"/>
<keyword evidence="3" id="KW-1185">Reference proteome</keyword>
<feature type="transmembrane region" description="Helical" evidence="1">
    <location>
        <begin position="33"/>
        <end position="50"/>
    </location>
</feature>
<keyword evidence="1" id="KW-0812">Transmembrane</keyword>
<dbReference type="AlphaFoldDB" id="A0A3D9IFB8"/>
<feature type="transmembrane region" description="Helical" evidence="1">
    <location>
        <begin position="6"/>
        <end position="21"/>
    </location>
</feature>
<keyword evidence="1" id="KW-0472">Membrane</keyword>
<feature type="transmembrane region" description="Helical" evidence="1">
    <location>
        <begin position="82"/>
        <end position="102"/>
    </location>
</feature>
<dbReference type="EMBL" id="QRDY01000006">
    <property type="protein sequence ID" value="RED60474.1"/>
    <property type="molecule type" value="Genomic_DNA"/>
</dbReference>
<keyword evidence="1" id="KW-1133">Transmembrane helix</keyword>
<organism evidence="2 3">
    <name type="scientific">Cohnella lupini</name>
    <dbReference type="NCBI Taxonomy" id="1294267"/>
    <lineage>
        <taxon>Bacteria</taxon>
        <taxon>Bacillati</taxon>
        <taxon>Bacillota</taxon>
        <taxon>Bacilli</taxon>
        <taxon>Bacillales</taxon>
        <taxon>Paenibacillaceae</taxon>
        <taxon>Cohnella</taxon>
    </lineage>
</organism>